<keyword evidence="1" id="KW-0472">Membrane</keyword>
<keyword evidence="1" id="KW-0812">Transmembrane</keyword>
<evidence type="ECO:0000256" key="1">
    <source>
        <dbReference type="SAM" id="Phobius"/>
    </source>
</evidence>
<evidence type="ECO:0000313" key="2">
    <source>
        <dbReference type="EMBL" id="CDW24244.1"/>
    </source>
</evidence>
<dbReference type="EMBL" id="HACA01006883">
    <property type="protein sequence ID" value="CDW24244.1"/>
    <property type="molecule type" value="Transcribed_RNA"/>
</dbReference>
<name>A0A0K2TDZ3_LEPSM</name>
<sequence length="121" mass="14155">MMNVIFNKCFSGFSSKVFNEACRFSSKPNIYKMTSFESMVYRKRDEHGQILSSVPKGEKEKVKGKALIYRSNIFIVIALFGAGWYIYRGKTFKQRGELDLPHRNIHKHENLVLEELSKKKE</sequence>
<protein>
    <submittedName>
        <fullName evidence="2">Uncharacterized protein</fullName>
    </submittedName>
</protein>
<keyword evidence="1" id="KW-1133">Transmembrane helix</keyword>
<reference evidence="2" key="1">
    <citation type="submission" date="2014-05" db="EMBL/GenBank/DDBJ databases">
        <authorList>
            <person name="Chronopoulou M."/>
        </authorList>
    </citation>
    <scope>NUCLEOTIDE SEQUENCE</scope>
    <source>
        <tissue evidence="2">Whole organism</tissue>
    </source>
</reference>
<proteinExistence type="predicted"/>
<organism evidence="2">
    <name type="scientific">Lepeophtheirus salmonis</name>
    <name type="common">Salmon louse</name>
    <name type="synonym">Caligus salmonis</name>
    <dbReference type="NCBI Taxonomy" id="72036"/>
    <lineage>
        <taxon>Eukaryota</taxon>
        <taxon>Metazoa</taxon>
        <taxon>Ecdysozoa</taxon>
        <taxon>Arthropoda</taxon>
        <taxon>Crustacea</taxon>
        <taxon>Multicrustacea</taxon>
        <taxon>Hexanauplia</taxon>
        <taxon>Copepoda</taxon>
        <taxon>Siphonostomatoida</taxon>
        <taxon>Caligidae</taxon>
        <taxon>Lepeophtheirus</taxon>
    </lineage>
</organism>
<accession>A0A0K2TDZ3</accession>
<dbReference type="AlphaFoldDB" id="A0A0K2TDZ3"/>
<feature type="transmembrane region" description="Helical" evidence="1">
    <location>
        <begin position="67"/>
        <end position="87"/>
    </location>
</feature>